<evidence type="ECO:0000256" key="5">
    <source>
        <dbReference type="ARBA" id="ARBA00023125"/>
    </source>
</evidence>
<accession>A0A7T7BQC3</accession>
<dbReference type="SMART" id="SM00906">
    <property type="entry name" value="Fungal_trans"/>
    <property type="match status" value="1"/>
</dbReference>
<dbReference type="PROSITE" id="PS50048">
    <property type="entry name" value="ZN2_CY6_FUNGAL_2"/>
    <property type="match status" value="1"/>
</dbReference>
<evidence type="ECO:0000313" key="13">
    <source>
        <dbReference type="Proteomes" id="UP000595662"/>
    </source>
</evidence>
<evidence type="ECO:0000259" key="11">
    <source>
        <dbReference type="PROSITE" id="PS50048"/>
    </source>
</evidence>
<dbReference type="InterPro" id="IPR005600">
    <property type="entry name" value="Gal4_dimer_dom"/>
</dbReference>
<evidence type="ECO:0000256" key="3">
    <source>
        <dbReference type="ARBA" id="ARBA00022833"/>
    </source>
</evidence>
<dbReference type="SMART" id="SM00066">
    <property type="entry name" value="GAL4"/>
    <property type="match status" value="1"/>
</dbReference>
<protein>
    <submittedName>
        <fullName evidence="12">Fungal transcriptional regulatory protein, N-terminal</fullName>
    </submittedName>
</protein>
<gene>
    <name evidence="12" type="ORF">Pdw03_5834</name>
</gene>
<dbReference type="VEuPathDB" id="FungiDB:PDIP_09260"/>
<comment type="subcellular location">
    <subcellularLocation>
        <location evidence="1">Nucleus</location>
    </subcellularLocation>
</comment>
<dbReference type="GO" id="GO:0005634">
    <property type="term" value="C:nucleus"/>
    <property type="evidence" value="ECO:0007669"/>
    <property type="project" value="UniProtKB-SubCell"/>
</dbReference>
<dbReference type="PANTHER" id="PTHR47424">
    <property type="entry name" value="REGULATORY PROTEIN GAL4"/>
    <property type="match status" value="1"/>
</dbReference>
<dbReference type="Pfam" id="PF03902">
    <property type="entry name" value="Gal4_dimer"/>
    <property type="match status" value="1"/>
</dbReference>
<dbReference type="GO" id="GO:0000978">
    <property type="term" value="F:RNA polymerase II cis-regulatory region sequence-specific DNA binding"/>
    <property type="evidence" value="ECO:0007669"/>
    <property type="project" value="TreeGrafter"/>
</dbReference>
<organism evidence="12 13">
    <name type="scientific">Penicillium digitatum</name>
    <name type="common">Green mold</name>
    <dbReference type="NCBI Taxonomy" id="36651"/>
    <lineage>
        <taxon>Eukaryota</taxon>
        <taxon>Fungi</taxon>
        <taxon>Dikarya</taxon>
        <taxon>Ascomycota</taxon>
        <taxon>Pezizomycotina</taxon>
        <taxon>Eurotiomycetes</taxon>
        <taxon>Eurotiomycetidae</taxon>
        <taxon>Eurotiales</taxon>
        <taxon>Aspergillaceae</taxon>
        <taxon>Penicillium</taxon>
    </lineage>
</organism>
<dbReference type="Gene3D" id="1.20.5.170">
    <property type="match status" value="1"/>
</dbReference>
<dbReference type="FunFam" id="4.10.240.10:FF:000009">
    <property type="entry name" value="C6 transcription factor (Gal4)"/>
    <property type="match status" value="1"/>
</dbReference>
<dbReference type="InterPro" id="IPR051127">
    <property type="entry name" value="Fungal_SecMet_Regulators"/>
</dbReference>
<feature type="compositionally biased region" description="Basic and acidic residues" evidence="10">
    <location>
        <begin position="129"/>
        <end position="138"/>
    </location>
</feature>
<dbReference type="RefSeq" id="XP_065958118.1">
    <property type="nucleotide sequence ID" value="XM_066101178.1"/>
</dbReference>
<sequence>MDTSCPSHCKRLCFSADHDCRFMMTSTRDSHSFACDECRLRKSRCSKERPVCLQCRQLNKECVYSPKVSRSPLTRQHLTHVEDRLHSFETALGRLFPGGDLDATLRSLLQNPEVPRAPSSKSSSRHSTPKHEPERAEPAPEALPQQADGFDWAEKEITLGDLTDGMAALSIKPEGAGYFGASSSVVPLRALFDHGFDLNIPVRSARSGGVPLKAQLLESAPSGLIEQAFIDAFFLNYHTSYPFIHEPTFRMQFNDPSLRPHGNAWHILLNTILALGAWCIGDDSSDLDITFYQEARGYLQQASVFETGNLTLVQGLLLLSNYAQKRNKPNTGWNYLGLAVRMAMSLGLHKEFPGWKISLLQREIRRRLWWGVFIFDSGAAKTFGRPILLPEDSVMDAKQVRNIHEEDLTPTTTTLPAESPGPTIYSGLIAQASFHLLTNNVYQRLISSPSLTPEDTLNLQKPIEEWYNSLPSYLQHPQLPLPMQPTNPDPDSLALVRNRLLWRNWNLTILIYRPILLRWAARRWAPLSGSGPGTPDSGSEDPFETECRFRCLQNARLTISSISEYMANHMCTRLGAWYMLYFLFQAGLIPIVFLMTDPSNPEAASWLQDIETTKSLLTNPSLGTNRFATRCFEVINRLLGPPTPSVPQGLLTDGDQLDPQQHQHQHIAPQPLPNMMPFSEQLFSDPEFGGSLFPVEQHLQMNTGSMDFSEWVNFPAAE</sequence>
<keyword evidence="4" id="KW-0805">Transcription regulation</keyword>
<dbReference type="PROSITE" id="PS00463">
    <property type="entry name" value="ZN2_CY6_FUNGAL_1"/>
    <property type="match status" value="1"/>
</dbReference>
<feature type="domain" description="Zn(2)-C6 fungal-type" evidence="11">
    <location>
        <begin position="34"/>
        <end position="64"/>
    </location>
</feature>
<feature type="region of interest" description="Disordered" evidence="10">
    <location>
        <begin position="112"/>
        <end position="144"/>
    </location>
</feature>
<dbReference type="Pfam" id="PF00172">
    <property type="entry name" value="Zn_clus"/>
    <property type="match status" value="1"/>
</dbReference>
<dbReference type="GO" id="GO:0000981">
    <property type="term" value="F:DNA-binding transcription factor activity, RNA polymerase II-specific"/>
    <property type="evidence" value="ECO:0007669"/>
    <property type="project" value="InterPro"/>
</dbReference>
<dbReference type="GO" id="GO:0006351">
    <property type="term" value="P:DNA-templated transcription"/>
    <property type="evidence" value="ECO:0007669"/>
    <property type="project" value="InterPro"/>
</dbReference>
<reference evidence="12 13" key="1">
    <citation type="submission" date="2020-08" db="EMBL/GenBank/DDBJ databases">
        <title>The completed genome sequence of the pathogenic ascomycete fungus Penicillium digitatum.</title>
        <authorList>
            <person name="Wang M."/>
        </authorList>
    </citation>
    <scope>NUCLEOTIDE SEQUENCE [LARGE SCALE GENOMIC DNA]</scope>
    <source>
        <strain evidence="12 13">PdW03</strain>
    </source>
</reference>
<keyword evidence="8" id="KW-0539">Nucleus</keyword>
<proteinExistence type="predicted"/>
<evidence type="ECO:0000256" key="9">
    <source>
        <dbReference type="ARBA" id="ARBA00023277"/>
    </source>
</evidence>
<keyword evidence="3" id="KW-0862">Zinc</keyword>
<dbReference type="Pfam" id="PF04082">
    <property type="entry name" value="Fungal_trans"/>
    <property type="match status" value="1"/>
</dbReference>
<dbReference type="Gene3D" id="4.10.240.10">
    <property type="entry name" value="Zn(2)-C6 fungal-type DNA-binding domain"/>
    <property type="match status" value="1"/>
</dbReference>
<dbReference type="CDD" id="cd14654">
    <property type="entry name" value="ZIP_Gal4"/>
    <property type="match status" value="1"/>
</dbReference>
<keyword evidence="6" id="KW-0010">Activator</keyword>
<dbReference type="EMBL" id="CP060779">
    <property type="protein sequence ID" value="QQK48199.1"/>
    <property type="molecule type" value="Genomic_DNA"/>
</dbReference>
<keyword evidence="7" id="KW-0804">Transcription</keyword>
<dbReference type="SUPFAM" id="SSF57701">
    <property type="entry name" value="Zn2/Cys6 DNA-binding domain"/>
    <property type="match status" value="1"/>
</dbReference>
<dbReference type="PANTHER" id="PTHR47424:SF2">
    <property type="entry name" value="TRANSCRIPTION FACTOR DOMAIN-CONTAINING PROTEIN-RELATED"/>
    <property type="match status" value="1"/>
</dbReference>
<dbReference type="GeneID" id="26229249"/>
<keyword evidence="9" id="KW-0119">Carbohydrate metabolism</keyword>
<dbReference type="CDD" id="cd12148">
    <property type="entry name" value="fungal_TF_MHR"/>
    <property type="match status" value="1"/>
</dbReference>
<dbReference type="Proteomes" id="UP000595662">
    <property type="component" value="Chromosome 6"/>
</dbReference>
<evidence type="ECO:0000256" key="6">
    <source>
        <dbReference type="ARBA" id="ARBA00023159"/>
    </source>
</evidence>
<dbReference type="InterPro" id="IPR036864">
    <property type="entry name" value="Zn2-C6_fun-type_DNA-bd_sf"/>
</dbReference>
<evidence type="ECO:0000256" key="7">
    <source>
        <dbReference type="ARBA" id="ARBA00023163"/>
    </source>
</evidence>
<evidence type="ECO:0000313" key="12">
    <source>
        <dbReference type="EMBL" id="QQK48199.1"/>
    </source>
</evidence>
<evidence type="ECO:0000256" key="10">
    <source>
        <dbReference type="SAM" id="MobiDB-lite"/>
    </source>
</evidence>
<dbReference type="AlphaFoldDB" id="A0A7T7BQC3"/>
<evidence type="ECO:0000256" key="1">
    <source>
        <dbReference type="ARBA" id="ARBA00004123"/>
    </source>
</evidence>
<evidence type="ECO:0000256" key="2">
    <source>
        <dbReference type="ARBA" id="ARBA00022723"/>
    </source>
</evidence>
<evidence type="ECO:0000256" key="8">
    <source>
        <dbReference type="ARBA" id="ARBA00023242"/>
    </source>
</evidence>
<dbReference type="GO" id="GO:0000435">
    <property type="term" value="P:positive regulation of transcription from RNA polymerase II promoter by galactose"/>
    <property type="evidence" value="ECO:0007669"/>
    <property type="project" value="TreeGrafter"/>
</dbReference>
<dbReference type="CDD" id="cd00067">
    <property type="entry name" value="GAL4"/>
    <property type="match status" value="1"/>
</dbReference>
<dbReference type="InterPro" id="IPR001138">
    <property type="entry name" value="Zn2Cys6_DnaBD"/>
</dbReference>
<keyword evidence="2" id="KW-0479">Metal-binding</keyword>
<keyword evidence="5" id="KW-0238">DNA-binding</keyword>
<evidence type="ECO:0000256" key="4">
    <source>
        <dbReference type="ARBA" id="ARBA00023015"/>
    </source>
</evidence>
<dbReference type="InterPro" id="IPR007219">
    <property type="entry name" value="XnlR_reg_dom"/>
</dbReference>
<dbReference type="GO" id="GO:0008270">
    <property type="term" value="F:zinc ion binding"/>
    <property type="evidence" value="ECO:0007669"/>
    <property type="project" value="InterPro"/>
</dbReference>
<name>A0A7T7BQC3_PENDI</name>